<dbReference type="Gene3D" id="3.30.70.270">
    <property type="match status" value="2"/>
</dbReference>
<evidence type="ECO:0000256" key="3">
    <source>
        <dbReference type="ARBA" id="ARBA00022695"/>
    </source>
</evidence>
<proteinExistence type="predicted"/>
<dbReference type="InterPro" id="IPR043128">
    <property type="entry name" value="Rev_trsase/Diguanyl_cyclase"/>
</dbReference>
<dbReference type="Proteomes" id="UP000076858">
    <property type="component" value="Unassembled WGS sequence"/>
</dbReference>
<keyword evidence="6" id="KW-0378">Hydrolase</keyword>
<keyword evidence="2" id="KW-0808">Transferase</keyword>
<gene>
    <name evidence="9" type="ORF">APZ42_009784</name>
</gene>
<evidence type="ECO:0000256" key="6">
    <source>
        <dbReference type="ARBA" id="ARBA00022801"/>
    </source>
</evidence>
<dbReference type="CDD" id="cd09274">
    <property type="entry name" value="RNase_HI_RT_Ty3"/>
    <property type="match status" value="1"/>
</dbReference>
<dbReference type="InterPro" id="IPR043502">
    <property type="entry name" value="DNA/RNA_pol_sf"/>
</dbReference>
<dbReference type="Pfam" id="PF17917">
    <property type="entry name" value="RT_RNaseH"/>
    <property type="match status" value="1"/>
</dbReference>
<keyword evidence="5" id="KW-0255">Endonuclease</keyword>
<reference evidence="9 10" key="1">
    <citation type="submission" date="2016-03" db="EMBL/GenBank/DDBJ databases">
        <title>EvidentialGene: Evidence-directed Construction of Genes on Genomes.</title>
        <authorList>
            <person name="Gilbert D.G."/>
            <person name="Choi J.-H."/>
            <person name="Mockaitis K."/>
            <person name="Colbourne J."/>
            <person name="Pfrender M."/>
        </authorList>
    </citation>
    <scope>NUCLEOTIDE SEQUENCE [LARGE SCALE GENOMIC DNA]</scope>
    <source>
        <strain evidence="9 10">Xinb3</strain>
        <tissue evidence="9">Complete organism</tissue>
    </source>
</reference>
<protein>
    <recommendedName>
        <fullName evidence="1">RNA-directed DNA polymerase</fullName>
        <ecNumber evidence="1">2.7.7.49</ecNumber>
    </recommendedName>
</protein>
<sequence>IFGLLERANLKLKLSKCKFLQEKVNYLGHIISAEGVAPDPTKIEAIANYKRPCTVKELQSFLGLASYYCRFIEKFSTIAHPLLVQSKGQPKDEIKWGLEEEKAFEALRKSLITEPVLSYPDFGKELIIFTDASDHGLGAVLSQEIDGKDKPIAYASRHLKDSERKYSTVEKEAAALIFGIKRFKYYLKDEPFVIVSDHRPLQWLQTFKDETGRLGRWSIMLGNLKYTVRYRPGRVNENADFLSRIPVAAVQVQAKDADSITQEQRNDPLCQDIQAYLENGFLWEEDRQQMPTWAREIELFTV</sequence>
<dbReference type="AlphaFoldDB" id="A0A164DSP5"/>
<organism evidence="9 10">
    <name type="scientific">Daphnia magna</name>
    <dbReference type="NCBI Taxonomy" id="35525"/>
    <lineage>
        <taxon>Eukaryota</taxon>
        <taxon>Metazoa</taxon>
        <taxon>Ecdysozoa</taxon>
        <taxon>Arthropoda</taxon>
        <taxon>Crustacea</taxon>
        <taxon>Branchiopoda</taxon>
        <taxon>Diplostraca</taxon>
        <taxon>Cladocera</taxon>
        <taxon>Anomopoda</taxon>
        <taxon>Daphniidae</taxon>
        <taxon>Daphnia</taxon>
    </lineage>
</organism>
<dbReference type="InterPro" id="IPR050951">
    <property type="entry name" value="Retrovirus_Pol_polyprotein"/>
</dbReference>
<keyword evidence="7" id="KW-0695">RNA-directed DNA polymerase</keyword>
<evidence type="ECO:0000313" key="10">
    <source>
        <dbReference type="Proteomes" id="UP000076858"/>
    </source>
</evidence>
<dbReference type="FunFam" id="3.10.20.370:FF:000001">
    <property type="entry name" value="Retrovirus-related Pol polyprotein from transposon 17.6-like protein"/>
    <property type="match status" value="1"/>
</dbReference>
<dbReference type="FunFam" id="3.30.70.270:FF:000020">
    <property type="entry name" value="Transposon Tf2-6 polyprotein-like Protein"/>
    <property type="match status" value="1"/>
</dbReference>
<evidence type="ECO:0000256" key="1">
    <source>
        <dbReference type="ARBA" id="ARBA00012493"/>
    </source>
</evidence>
<dbReference type="GO" id="GO:0003964">
    <property type="term" value="F:RNA-directed DNA polymerase activity"/>
    <property type="evidence" value="ECO:0007669"/>
    <property type="project" value="UniProtKB-KW"/>
</dbReference>
<dbReference type="STRING" id="35525.A0A164DSP5"/>
<dbReference type="EC" id="2.7.7.49" evidence="1"/>
<evidence type="ECO:0000313" key="9">
    <source>
        <dbReference type="EMBL" id="KZR96081.1"/>
    </source>
</evidence>
<dbReference type="InterPro" id="IPR041373">
    <property type="entry name" value="RT_RNaseH"/>
</dbReference>
<dbReference type="PANTHER" id="PTHR37984:SF5">
    <property type="entry name" value="PROTEIN NYNRIN-LIKE"/>
    <property type="match status" value="1"/>
</dbReference>
<dbReference type="PANTHER" id="PTHR37984">
    <property type="entry name" value="PROTEIN CBG26694"/>
    <property type="match status" value="1"/>
</dbReference>
<dbReference type="GO" id="GO:0016787">
    <property type="term" value="F:hydrolase activity"/>
    <property type="evidence" value="ECO:0007669"/>
    <property type="project" value="UniProtKB-KW"/>
</dbReference>
<dbReference type="GO" id="GO:0004519">
    <property type="term" value="F:endonuclease activity"/>
    <property type="evidence" value="ECO:0007669"/>
    <property type="project" value="UniProtKB-KW"/>
</dbReference>
<evidence type="ECO:0000259" key="8">
    <source>
        <dbReference type="Pfam" id="PF17917"/>
    </source>
</evidence>
<dbReference type="EMBL" id="LRGB01026167">
    <property type="protein sequence ID" value="KZR96081.1"/>
    <property type="molecule type" value="Genomic_DNA"/>
</dbReference>
<feature type="non-terminal residue" evidence="9">
    <location>
        <position position="1"/>
    </location>
</feature>
<keyword evidence="10" id="KW-1185">Reference proteome</keyword>
<keyword evidence="3" id="KW-0548">Nucleotidyltransferase</keyword>
<evidence type="ECO:0000256" key="7">
    <source>
        <dbReference type="ARBA" id="ARBA00022918"/>
    </source>
</evidence>
<dbReference type="OrthoDB" id="6363960at2759"/>
<evidence type="ECO:0000256" key="2">
    <source>
        <dbReference type="ARBA" id="ARBA00022679"/>
    </source>
</evidence>
<comment type="caution">
    <text evidence="9">The sequence shown here is derived from an EMBL/GenBank/DDBJ whole genome shotgun (WGS) entry which is preliminary data.</text>
</comment>
<accession>A0A164DSP5</accession>
<feature type="domain" description="Reverse transcriptase RNase H-like" evidence="8">
    <location>
        <begin position="121"/>
        <end position="221"/>
    </location>
</feature>
<dbReference type="SUPFAM" id="SSF56672">
    <property type="entry name" value="DNA/RNA polymerases"/>
    <property type="match status" value="1"/>
</dbReference>
<name>A0A164DSP5_9CRUS</name>
<keyword evidence="4" id="KW-0540">Nuclease</keyword>
<evidence type="ECO:0000256" key="4">
    <source>
        <dbReference type="ARBA" id="ARBA00022722"/>
    </source>
</evidence>
<evidence type="ECO:0000256" key="5">
    <source>
        <dbReference type="ARBA" id="ARBA00022759"/>
    </source>
</evidence>